<comment type="caution">
    <text evidence="1">The sequence shown here is derived from an EMBL/GenBank/DDBJ whole genome shotgun (WGS) entry which is preliminary data.</text>
</comment>
<dbReference type="EMBL" id="JBHTGQ010000002">
    <property type="protein sequence ID" value="MFC7748482.1"/>
    <property type="molecule type" value="Genomic_DNA"/>
</dbReference>
<dbReference type="Proteomes" id="UP001596528">
    <property type="component" value="Unassembled WGS sequence"/>
</dbReference>
<dbReference type="PANTHER" id="PTHR30217:SF7">
    <property type="entry name" value="TRNA HYDROXYLATION PROTEIN P2"/>
    <property type="match status" value="1"/>
</dbReference>
<name>A0ABW2UX40_9BACL</name>
<keyword evidence="2" id="KW-1185">Reference proteome</keyword>
<proteinExistence type="predicted"/>
<dbReference type="InterPro" id="IPR051454">
    <property type="entry name" value="RNA/ubiquinone_mod_enzymes"/>
</dbReference>
<evidence type="ECO:0000313" key="2">
    <source>
        <dbReference type="Proteomes" id="UP001596528"/>
    </source>
</evidence>
<organism evidence="1 2">
    <name type="scientific">Paenibacillus thermoaerophilus</name>
    <dbReference type="NCBI Taxonomy" id="1215385"/>
    <lineage>
        <taxon>Bacteria</taxon>
        <taxon>Bacillati</taxon>
        <taxon>Bacillota</taxon>
        <taxon>Bacilli</taxon>
        <taxon>Bacillales</taxon>
        <taxon>Paenibacillaceae</taxon>
        <taxon>Paenibacillus</taxon>
    </lineage>
</organism>
<reference evidence="2" key="1">
    <citation type="journal article" date="2019" name="Int. J. Syst. Evol. Microbiol.">
        <title>The Global Catalogue of Microorganisms (GCM) 10K type strain sequencing project: providing services to taxonomists for standard genome sequencing and annotation.</title>
        <authorList>
            <consortium name="The Broad Institute Genomics Platform"/>
            <consortium name="The Broad Institute Genome Sequencing Center for Infectious Disease"/>
            <person name="Wu L."/>
            <person name="Ma J."/>
        </authorList>
    </citation>
    <scope>NUCLEOTIDE SEQUENCE [LARGE SCALE GENOMIC DNA]</scope>
    <source>
        <strain evidence="2">JCM 18657</strain>
    </source>
</reference>
<dbReference type="InterPro" id="IPR001539">
    <property type="entry name" value="Peptidase_U32"/>
</dbReference>
<sequence>MQSRKKPELLATCSGLDEARLLLDAGADALYAGEQAFGLRLPGDVKLPELAEIASLAHSSGRKLYVAVNKIFDNEELDDLSDYVYELANRGIADAITFGDPAVLMVMKDRGVKLPLHWNAEMTVTNAQSANYWGARGATRAVLARELNLEEIVKIKRASNVEIQVQVHGMTNIYHSKRNLLDGYLDHLGRSGALGDLGLERGLYLIEAERPEERFPIYQDANGTHIMSSDDYCMLENLPELFEAGIDSFKIEGLLKTPAYNETVVRAYRKAIDACAENPDAYVCDEDDLAAIRALQDPKRELSFGFFYKEQVY</sequence>
<dbReference type="Pfam" id="PF01136">
    <property type="entry name" value="Peptidase_U32"/>
    <property type="match status" value="1"/>
</dbReference>
<dbReference type="PANTHER" id="PTHR30217">
    <property type="entry name" value="PEPTIDASE U32 FAMILY"/>
    <property type="match status" value="1"/>
</dbReference>
<dbReference type="RefSeq" id="WP_138789020.1">
    <property type="nucleotide sequence ID" value="NZ_JBHTGQ010000002.1"/>
</dbReference>
<accession>A0ABW2UX40</accession>
<gene>
    <name evidence="1" type="ORF">ACFQWB_00795</name>
</gene>
<protein>
    <submittedName>
        <fullName evidence="1">Peptidase U32 family protein</fullName>
    </submittedName>
</protein>
<evidence type="ECO:0000313" key="1">
    <source>
        <dbReference type="EMBL" id="MFC7748482.1"/>
    </source>
</evidence>